<evidence type="ECO:0008006" key="3">
    <source>
        <dbReference type="Google" id="ProtNLM"/>
    </source>
</evidence>
<evidence type="ECO:0000313" key="1">
    <source>
        <dbReference type="EMBL" id="GGP14404.1"/>
    </source>
</evidence>
<protein>
    <recommendedName>
        <fullName evidence="3">Calcineurin-like phosphoesterase domain-containing protein</fullName>
    </recommendedName>
</protein>
<dbReference type="AlphaFoldDB" id="A0A918E977"/>
<proteinExistence type="predicted"/>
<dbReference type="Proteomes" id="UP000660745">
    <property type="component" value="Unassembled WGS sequence"/>
</dbReference>
<evidence type="ECO:0000313" key="2">
    <source>
        <dbReference type="Proteomes" id="UP000660745"/>
    </source>
</evidence>
<gene>
    <name evidence="1" type="ORF">GCM10012278_70070</name>
</gene>
<organism evidence="1 2">
    <name type="scientific">Nonomuraea glycinis</name>
    <dbReference type="NCBI Taxonomy" id="2047744"/>
    <lineage>
        <taxon>Bacteria</taxon>
        <taxon>Bacillati</taxon>
        <taxon>Actinomycetota</taxon>
        <taxon>Actinomycetes</taxon>
        <taxon>Streptosporangiales</taxon>
        <taxon>Streptosporangiaceae</taxon>
        <taxon>Nonomuraea</taxon>
    </lineage>
</organism>
<sequence>MRFQSGDIRIAAVRAAAPGLSIILAGHTHHANAARLVGSDDGADGAFVGTCLKSDGWGSAIDPGRVTSYIEAVRAR</sequence>
<reference evidence="1" key="1">
    <citation type="journal article" date="2014" name="Int. J. Syst. Evol. Microbiol.">
        <title>Complete genome sequence of Corynebacterium casei LMG S-19264T (=DSM 44701T), isolated from a smear-ripened cheese.</title>
        <authorList>
            <consortium name="US DOE Joint Genome Institute (JGI-PGF)"/>
            <person name="Walter F."/>
            <person name="Albersmeier A."/>
            <person name="Kalinowski J."/>
            <person name="Ruckert C."/>
        </authorList>
    </citation>
    <scope>NUCLEOTIDE SEQUENCE</scope>
    <source>
        <strain evidence="1">CGMCC 4.7430</strain>
    </source>
</reference>
<name>A0A918E977_9ACTN</name>
<comment type="caution">
    <text evidence="1">The sequence shown here is derived from an EMBL/GenBank/DDBJ whole genome shotgun (WGS) entry which is preliminary data.</text>
</comment>
<dbReference type="EMBL" id="BMNK01000016">
    <property type="protein sequence ID" value="GGP14404.1"/>
    <property type="molecule type" value="Genomic_DNA"/>
</dbReference>
<dbReference type="RefSeq" id="WP_189143036.1">
    <property type="nucleotide sequence ID" value="NZ_BMNK01000016.1"/>
</dbReference>
<reference evidence="1" key="2">
    <citation type="submission" date="2020-09" db="EMBL/GenBank/DDBJ databases">
        <authorList>
            <person name="Sun Q."/>
            <person name="Zhou Y."/>
        </authorList>
    </citation>
    <scope>NUCLEOTIDE SEQUENCE</scope>
    <source>
        <strain evidence="1">CGMCC 4.7430</strain>
    </source>
</reference>
<keyword evidence="2" id="KW-1185">Reference proteome</keyword>
<accession>A0A918E977</accession>